<comment type="caution">
    <text evidence="15">The sequence shown here is derived from an EMBL/GenBank/DDBJ whole genome shotgun (WGS) entry which is preliminary data.</text>
</comment>
<dbReference type="Proteomes" id="UP001370758">
    <property type="component" value="Unassembled WGS sequence"/>
</dbReference>
<dbReference type="NCBIfam" id="TIGR00192">
    <property type="entry name" value="urease_beta"/>
    <property type="match status" value="1"/>
</dbReference>
<dbReference type="InterPro" id="IPR005848">
    <property type="entry name" value="Urease_asu"/>
</dbReference>
<feature type="binding site" evidence="11">
    <location>
        <position position="630"/>
    </location>
    <ligand>
        <name>Ni(2+)</name>
        <dbReference type="ChEBI" id="CHEBI:49786"/>
        <label>1</label>
    </ligand>
</feature>
<dbReference type="NCBIfam" id="NF009671">
    <property type="entry name" value="PRK13192.1"/>
    <property type="match status" value="1"/>
</dbReference>
<dbReference type="PROSITE" id="PS00145">
    <property type="entry name" value="UREASE_2"/>
    <property type="match status" value="1"/>
</dbReference>
<dbReference type="CDD" id="cd00407">
    <property type="entry name" value="Urease_beta"/>
    <property type="match status" value="1"/>
</dbReference>
<keyword evidence="4 9" id="KW-0533">Nickel</keyword>
<name>A0AAV9VX12_9PEZI</name>
<dbReference type="PIRSF" id="PIRSF001222">
    <property type="entry name" value="Urease"/>
    <property type="match status" value="1"/>
</dbReference>
<dbReference type="NCBIfam" id="TIGR01792">
    <property type="entry name" value="urease_alph"/>
    <property type="match status" value="1"/>
</dbReference>
<evidence type="ECO:0000256" key="9">
    <source>
        <dbReference type="PIRNR" id="PIRNR001222"/>
    </source>
</evidence>
<dbReference type="NCBIfam" id="NF009686">
    <property type="entry name" value="PRK13207.1"/>
    <property type="match status" value="1"/>
</dbReference>
<dbReference type="Gene3D" id="2.10.150.10">
    <property type="entry name" value="Urease, beta subunit"/>
    <property type="match status" value="1"/>
</dbReference>
<dbReference type="Gene3D" id="3.20.20.140">
    <property type="entry name" value="Metal-dependent hydrolases"/>
    <property type="match status" value="1"/>
</dbReference>
<dbReference type="InterPro" id="IPR029754">
    <property type="entry name" value="Urease_Ni-bd"/>
</dbReference>
<dbReference type="InterPro" id="IPR011612">
    <property type="entry name" value="Urease_alpha_N_dom"/>
</dbReference>
<dbReference type="SUPFAM" id="SSF51338">
    <property type="entry name" value="Composite domain of metallo-dependent hydrolases"/>
    <property type="match status" value="1"/>
</dbReference>
<keyword evidence="6 9" id="KW-0378">Hydrolase</keyword>
<feature type="active site" description="Proton donor" evidence="12 13">
    <location>
        <position position="590"/>
    </location>
</feature>
<dbReference type="SUPFAM" id="SSF51278">
    <property type="entry name" value="Urease, beta-subunit"/>
    <property type="match status" value="1"/>
</dbReference>
<dbReference type="InterPro" id="IPR050112">
    <property type="entry name" value="Urease_alpha_subunit"/>
</dbReference>
<dbReference type="GO" id="GO:0009039">
    <property type="term" value="F:urease activity"/>
    <property type="evidence" value="ECO:0007669"/>
    <property type="project" value="UniProtKB-EC"/>
</dbReference>
<evidence type="ECO:0000313" key="15">
    <source>
        <dbReference type="EMBL" id="KAK6496762.1"/>
    </source>
</evidence>
<dbReference type="InterPro" id="IPR006680">
    <property type="entry name" value="Amidohydro-rel"/>
</dbReference>
<evidence type="ECO:0000256" key="3">
    <source>
        <dbReference type="ARBA" id="ARBA00013883"/>
    </source>
</evidence>
<dbReference type="SUPFAM" id="SSF51556">
    <property type="entry name" value="Metallo-dependent hydrolases"/>
    <property type="match status" value="1"/>
</dbReference>
<keyword evidence="5 9" id="KW-0479">Metal-binding</keyword>
<gene>
    <name evidence="15" type="primary">URE1</name>
    <name evidence="15" type="ORF">TWF481_001750</name>
</gene>
<evidence type="ECO:0000313" key="16">
    <source>
        <dbReference type="Proteomes" id="UP001370758"/>
    </source>
</evidence>
<dbReference type="CDD" id="cd00390">
    <property type="entry name" value="Urease_gamma"/>
    <property type="match status" value="1"/>
</dbReference>
<dbReference type="Gene3D" id="3.30.280.10">
    <property type="entry name" value="Urease, gamma-like subunit"/>
    <property type="match status" value="1"/>
</dbReference>
<evidence type="ECO:0000256" key="1">
    <source>
        <dbReference type="ARBA" id="ARBA00004897"/>
    </source>
</evidence>
<dbReference type="InterPro" id="IPR017951">
    <property type="entry name" value="Urease_asu_c"/>
</dbReference>
<dbReference type="GO" id="GO:0035550">
    <property type="term" value="C:urease complex"/>
    <property type="evidence" value="ECO:0007669"/>
    <property type="project" value="InterPro"/>
</dbReference>
<dbReference type="PROSITE" id="PS01120">
    <property type="entry name" value="UREASE_1"/>
    <property type="match status" value="1"/>
</dbReference>
<dbReference type="Pfam" id="PF00699">
    <property type="entry name" value="Urease_beta"/>
    <property type="match status" value="1"/>
</dbReference>
<dbReference type="InterPro" id="IPR011059">
    <property type="entry name" value="Metal-dep_hydrolase_composite"/>
</dbReference>
<dbReference type="InterPro" id="IPR002026">
    <property type="entry name" value="Urease_gamma/gamma-beta_su"/>
</dbReference>
<comment type="catalytic activity">
    <reaction evidence="8 9">
        <text>urea + 2 H2O + H(+) = hydrogencarbonate + 2 NH4(+)</text>
        <dbReference type="Rhea" id="RHEA:20557"/>
        <dbReference type="ChEBI" id="CHEBI:15377"/>
        <dbReference type="ChEBI" id="CHEBI:15378"/>
        <dbReference type="ChEBI" id="CHEBI:16199"/>
        <dbReference type="ChEBI" id="CHEBI:17544"/>
        <dbReference type="ChEBI" id="CHEBI:28938"/>
        <dbReference type="EC" id="3.5.1.5"/>
    </reaction>
</comment>
<comment type="pathway">
    <text evidence="1 9">Nitrogen metabolism; urea degradation; CO(2) and NH(3) from urea (urease route): step 1/1.</text>
</comment>
<dbReference type="InterPro" id="IPR017950">
    <property type="entry name" value="Urease_AS"/>
</dbReference>
<feature type="binding site" evidence="11">
    <location>
        <position position="406"/>
    </location>
    <ligand>
        <name>Ni(2+)</name>
        <dbReference type="ChEBI" id="CHEBI:49786"/>
        <label>1</label>
    </ligand>
</feature>
<comment type="PTM">
    <text evidence="10">Carbamylation allows a single lysine to coordinate two nickel ions.</text>
</comment>
<sequence length="835" mass="89863">MHLTPREIDKLLLAQVGLLAQRRLARGVRLNHVEAVALIANNLHELIRDGKHSVADLMDLGKKMLGRRHVLPSVVSSLHEIQVEGTFKDGTYLVTVHHPISSENGDLKFALYGSFLPVPEDSVFGEVEEGVYEYERQPGAVVAVKGVVRLNEGRKRVGIRVTNKGDRPVQIGSHYHFIETNPQLSFDRLQAYGFRLDIPAGTAVRFEPGDTKTVTLVSIGGNKIIRGGNNLASGVVGSLSPAVLLEKFAQGGYEHFDAAVMDITHLSTVEMEREAYAAMFGPTTGDLVRLGDTELWIKVENDYTVYGDECKFGGGKTLREGMGQASGRGDDECLDLVVTNALVVDSTGIYKADIGVKNGVIVGVGKAGNPDVMDGVDEKLVVGSNTDVVAGEGKIVTAGGVDSHIHFICPQQIGESLAAGITTYVGGGTGPSTGTNATTCTPGKTYIKDMLQALDTYPINVGVTGKGNDCDPKGLREQCEAGVIGLKLHEDWGTTPAAIDTCLSVCDEYDVQCLIHTDTLNESGFVESTIAAFKGRTIHTYHTEGAGGGHAPDIISVVEHANVLPSSTNPTRPYTKNTLDEHLDMLMVCHHLSKNIPEDVAFAESRIRAETIAAEDVLHDTGAISMMSSDSQAMGRCGEVILRTWKTASKNKLQRGALKEDEGSGGDNYRVKRYISKYTINPAIAHGMSHLIGSIEPGKLADLVLWTPANFGAKPELVLKSGFIAYSQMGDANASIPSVQPFYGREMFGARVPSKKVIWVSQASLENGCVEGYGLKSRVEAVRKCRGIGKGDMRFNDSMPRMKVDPESYVVEADGVKCTAEPSAELPLTQGYFLF</sequence>
<keyword evidence="16" id="KW-1185">Reference proteome</keyword>
<dbReference type="PRINTS" id="PR01752">
    <property type="entry name" value="UREASE"/>
</dbReference>
<reference evidence="15 16" key="1">
    <citation type="submission" date="2023-08" db="EMBL/GenBank/DDBJ databases">
        <authorList>
            <person name="Palmer J.M."/>
        </authorList>
    </citation>
    <scope>NUCLEOTIDE SEQUENCE [LARGE SCALE GENOMIC DNA]</scope>
    <source>
        <strain evidence="15 16">TWF481</strain>
    </source>
</reference>
<evidence type="ECO:0000256" key="6">
    <source>
        <dbReference type="ARBA" id="ARBA00022801"/>
    </source>
</evidence>
<feature type="binding site" description="via carbamate group" evidence="11">
    <location>
        <position position="487"/>
    </location>
    <ligand>
        <name>Ni(2+)</name>
        <dbReference type="ChEBI" id="CHEBI:49786"/>
        <label>1</label>
    </ligand>
</feature>
<evidence type="ECO:0000256" key="8">
    <source>
        <dbReference type="ARBA" id="ARBA00047778"/>
    </source>
</evidence>
<dbReference type="PROSITE" id="PS51368">
    <property type="entry name" value="UREASE_3"/>
    <property type="match status" value="1"/>
</dbReference>
<evidence type="ECO:0000256" key="13">
    <source>
        <dbReference type="PROSITE-ProRule" id="PRU00700"/>
    </source>
</evidence>
<dbReference type="AlphaFoldDB" id="A0AAV9VX12"/>
<feature type="modified residue" description="N6-carboxylysine" evidence="10">
    <location>
        <position position="487"/>
    </location>
</feature>
<evidence type="ECO:0000256" key="10">
    <source>
        <dbReference type="PIRSR" id="PIRSR001222-50"/>
    </source>
</evidence>
<dbReference type="Gene3D" id="2.30.40.10">
    <property type="entry name" value="Urease, subunit C, domain 1"/>
    <property type="match status" value="1"/>
</dbReference>
<evidence type="ECO:0000256" key="4">
    <source>
        <dbReference type="ARBA" id="ARBA00022596"/>
    </source>
</evidence>
<evidence type="ECO:0000256" key="2">
    <source>
        <dbReference type="ARBA" id="ARBA00012934"/>
    </source>
</evidence>
<dbReference type="InterPro" id="IPR008221">
    <property type="entry name" value="Urease"/>
</dbReference>
<dbReference type="GO" id="GO:0043419">
    <property type="term" value="P:urea catabolic process"/>
    <property type="evidence" value="ECO:0007669"/>
    <property type="project" value="InterPro"/>
</dbReference>
<evidence type="ECO:0000256" key="12">
    <source>
        <dbReference type="PIRSR" id="PIRSR611612-52"/>
    </source>
</evidence>
<evidence type="ECO:0000256" key="5">
    <source>
        <dbReference type="ARBA" id="ARBA00022723"/>
    </source>
</evidence>
<dbReference type="InterPro" id="IPR002019">
    <property type="entry name" value="Urease_beta-like"/>
</dbReference>
<feature type="binding site" evidence="11">
    <location>
        <position position="404"/>
    </location>
    <ligand>
        <name>Ni(2+)</name>
        <dbReference type="ChEBI" id="CHEBI:49786"/>
        <label>1</label>
    </ligand>
</feature>
<feature type="binding site" evidence="13">
    <location>
        <position position="489"/>
    </location>
    <ligand>
        <name>substrate</name>
    </ligand>
</feature>
<feature type="binding site" description="via carbamate group" evidence="11">
    <location>
        <position position="487"/>
    </location>
    <ligand>
        <name>Ni(2+)</name>
        <dbReference type="ChEBI" id="CHEBI:49786"/>
        <label>2</label>
    </ligand>
</feature>
<proteinExistence type="inferred from homology"/>
<dbReference type="HAMAP" id="MF_01953">
    <property type="entry name" value="Urease_alpha"/>
    <property type="match status" value="1"/>
</dbReference>
<dbReference type="PANTHER" id="PTHR43440">
    <property type="entry name" value="UREASE"/>
    <property type="match status" value="1"/>
</dbReference>
<evidence type="ECO:0000259" key="14">
    <source>
        <dbReference type="PROSITE" id="PS51368"/>
    </source>
</evidence>
<feature type="domain" description="Urease" evidence="14">
    <location>
        <begin position="399"/>
        <end position="835"/>
    </location>
</feature>
<dbReference type="SUPFAM" id="SSF54111">
    <property type="entry name" value="Urease, gamma-subunit"/>
    <property type="match status" value="1"/>
</dbReference>
<dbReference type="GO" id="GO:0016151">
    <property type="term" value="F:nickel cation binding"/>
    <property type="evidence" value="ECO:0007669"/>
    <property type="project" value="InterPro"/>
</dbReference>
<dbReference type="HAMAP" id="MF_01954">
    <property type="entry name" value="Urease_beta"/>
    <property type="match status" value="1"/>
</dbReference>
<feature type="binding site" evidence="11">
    <location>
        <position position="516"/>
    </location>
    <ligand>
        <name>Ni(2+)</name>
        <dbReference type="ChEBI" id="CHEBI:49786"/>
        <label>2</label>
    </ligand>
</feature>
<dbReference type="InterPro" id="IPR036463">
    <property type="entry name" value="Urease_gamma_sf"/>
</dbReference>
<dbReference type="Pfam" id="PF01979">
    <property type="entry name" value="Amidohydro_1"/>
    <property type="match status" value="1"/>
</dbReference>
<accession>A0AAV9VX12</accession>
<dbReference type="PANTHER" id="PTHR43440:SF1">
    <property type="entry name" value="UREASE"/>
    <property type="match status" value="1"/>
</dbReference>
<dbReference type="Pfam" id="PF00449">
    <property type="entry name" value="Urease_alpha"/>
    <property type="match status" value="1"/>
</dbReference>
<dbReference type="InterPro" id="IPR036461">
    <property type="entry name" value="Urease_betasu_sf"/>
</dbReference>
<organism evidence="15 16">
    <name type="scientific">Arthrobotrys musiformis</name>
    <dbReference type="NCBI Taxonomy" id="47236"/>
    <lineage>
        <taxon>Eukaryota</taxon>
        <taxon>Fungi</taxon>
        <taxon>Dikarya</taxon>
        <taxon>Ascomycota</taxon>
        <taxon>Pezizomycotina</taxon>
        <taxon>Orbiliomycetes</taxon>
        <taxon>Orbiliales</taxon>
        <taxon>Orbiliaceae</taxon>
        <taxon>Arthrobotrys</taxon>
    </lineage>
</organism>
<protein>
    <recommendedName>
        <fullName evidence="3 9">Urease</fullName>
        <ecNumber evidence="2 9">3.5.1.5</ecNumber>
    </recommendedName>
    <alternativeName>
        <fullName evidence="7 9">Urea amidohydrolase</fullName>
    </alternativeName>
</protein>
<evidence type="ECO:0000256" key="7">
    <source>
        <dbReference type="ARBA" id="ARBA00030395"/>
    </source>
</evidence>
<dbReference type="Pfam" id="PF00547">
    <property type="entry name" value="Urease_gamma"/>
    <property type="match status" value="1"/>
</dbReference>
<dbReference type="CDD" id="cd00375">
    <property type="entry name" value="Urease_alpha"/>
    <property type="match status" value="1"/>
</dbReference>
<feature type="binding site" evidence="11">
    <location>
        <position position="542"/>
    </location>
    <ligand>
        <name>Ni(2+)</name>
        <dbReference type="ChEBI" id="CHEBI:49786"/>
        <label>2</label>
    </ligand>
</feature>
<evidence type="ECO:0000256" key="11">
    <source>
        <dbReference type="PIRSR" id="PIRSR001222-51"/>
    </source>
</evidence>
<dbReference type="FunFam" id="3.30.280.10:FF:000001">
    <property type="entry name" value="Urease subunit alpha"/>
    <property type="match status" value="1"/>
</dbReference>
<dbReference type="EMBL" id="JAVHJL010000010">
    <property type="protein sequence ID" value="KAK6496762.1"/>
    <property type="molecule type" value="Genomic_DNA"/>
</dbReference>
<dbReference type="NCBIfam" id="TIGR00193">
    <property type="entry name" value="urease_gam"/>
    <property type="match status" value="1"/>
</dbReference>
<dbReference type="EC" id="3.5.1.5" evidence="2 9"/>
<comment type="cofactor">
    <cofactor evidence="11">
        <name>Ni cation</name>
        <dbReference type="ChEBI" id="CHEBI:25516"/>
    </cofactor>
    <text evidence="11">Binds 2 nickel ions per subunit.</text>
</comment>
<dbReference type="InterPro" id="IPR032466">
    <property type="entry name" value="Metal_Hydrolase"/>
</dbReference>